<feature type="compositionally biased region" description="Polar residues" evidence="1">
    <location>
        <begin position="49"/>
        <end position="58"/>
    </location>
</feature>
<dbReference type="EnsemblMetazoa" id="ASIC013063-RA">
    <property type="protein sequence ID" value="ASIC013063-PA"/>
    <property type="gene ID" value="ASIC013063"/>
</dbReference>
<sequence>MSLACSRKVVSGCQRATSATDSSYSQPPLVDPEPVGGHAKLGEDRVRGKTSTIPATTNLTEPGPSLSSLGLGTLVLVGRGGWSVIKHTPFASVRSLGATFMPTFLFLVLLWDALDVRLRWPSKARDRE</sequence>
<reference evidence="3 5" key="1">
    <citation type="journal article" date="2014" name="BMC Genomics">
        <title>Genome sequence of Anopheles sinensis provides insight into genetics basis of mosquito competence for malaria parasites.</title>
        <authorList>
            <person name="Zhou D."/>
            <person name="Zhang D."/>
            <person name="Ding G."/>
            <person name="Shi L."/>
            <person name="Hou Q."/>
            <person name="Ye Y."/>
            <person name="Xu Y."/>
            <person name="Zhou H."/>
            <person name="Xiong C."/>
            <person name="Li S."/>
            <person name="Yu J."/>
            <person name="Hong S."/>
            <person name="Yu X."/>
            <person name="Zou P."/>
            <person name="Chen C."/>
            <person name="Chang X."/>
            <person name="Wang W."/>
            <person name="Lv Y."/>
            <person name="Sun Y."/>
            <person name="Ma L."/>
            <person name="Shen B."/>
            <person name="Zhu C."/>
        </authorList>
    </citation>
    <scope>NUCLEOTIDE SEQUENCE [LARGE SCALE GENOMIC DNA]</scope>
</reference>
<proteinExistence type="predicted"/>
<keyword evidence="5" id="KW-1185">Reference proteome</keyword>
<keyword evidence="3" id="KW-0131">Cell cycle</keyword>
<gene>
    <name evidence="3" type="ORF">ZHAS_00013063</name>
</gene>
<feature type="transmembrane region" description="Helical" evidence="2">
    <location>
        <begin position="96"/>
        <end position="114"/>
    </location>
</feature>
<protein>
    <submittedName>
        <fullName evidence="3 4">Cell division protein FtsK</fullName>
    </submittedName>
</protein>
<evidence type="ECO:0000313" key="4">
    <source>
        <dbReference type="EnsemblMetazoa" id="ASIC013063-PA"/>
    </source>
</evidence>
<keyword evidence="3" id="KW-0132">Cell division</keyword>
<dbReference type="Proteomes" id="UP000030765">
    <property type="component" value="Unassembled WGS sequence"/>
</dbReference>
<feature type="region of interest" description="Disordered" evidence="1">
    <location>
        <begin position="17"/>
        <end position="61"/>
    </location>
</feature>
<evidence type="ECO:0000313" key="5">
    <source>
        <dbReference type="Proteomes" id="UP000030765"/>
    </source>
</evidence>
<dbReference type="EMBL" id="ATLV01020337">
    <property type="status" value="NOT_ANNOTATED_CDS"/>
    <property type="molecule type" value="Genomic_DNA"/>
</dbReference>
<accession>A0A084W4J0</accession>
<dbReference type="EMBL" id="KE525299">
    <property type="protein sequence ID" value="KFB45134.1"/>
    <property type="molecule type" value="Genomic_DNA"/>
</dbReference>
<keyword evidence="2" id="KW-0472">Membrane</keyword>
<organism evidence="3">
    <name type="scientific">Anopheles sinensis</name>
    <name type="common">Mosquito</name>
    <dbReference type="NCBI Taxonomy" id="74873"/>
    <lineage>
        <taxon>Eukaryota</taxon>
        <taxon>Metazoa</taxon>
        <taxon>Ecdysozoa</taxon>
        <taxon>Arthropoda</taxon>
        <taxon>Hexapoda</taxon>
        <taxon>Insecta</taxon>
        <taxon>Pterygota</taxon>
        <taxon>Neoptera</taxon>
        <taxon>Endopterygota</taxon>
        <taxon>Diptera</taxon>
        <taxon>Nematocera</taxon>
        <taxon>Culicoidea</taxon>
        <taxon>Culicidae</taxon>
        <taxon>Anophelinae</taxon>
        <taxon>Anopheles</taxon>
    </lineage>
</organism>
<keyword evidence="2" id="KW-1133">Transmembrane helix</keyword>
<dbReference type="AlphaFoldDB" id="A0A084W4J0"/>
<reference evidence="4" key="2">
    <citation type="submission" date="2020-05" db="UniProtKB">
        <authorList>
            <consortium name="EnsemblMetazoa"/>
        </authorList>
    </citation>
    <scope>IDENTIFICATION</scope>
</reference>
<keyword evidence="2" id="KW-0812">Transmembrane</keyword>
<evidence type="ECO:0000256" key="2">
    <source>
        <dbReference type="SAM" id="Phobius"/>
    </source>
</evidence>
<dbReference type="VEuPathDB" id="VectorBase:ASIC013063"/>
<evidence type="ECO:0000256" key="1">
    <source>
        <dbReference type="SAM" id="MobiDB-lite"/>
    </source>
</evidence>
<name>A0A084W4J0_ANOSI</name>
<evidence type="ECO:0000313" key="3">
    <source>
        <dbReference type="EMBL" id="KFB45134.1"/>
    </source>
</evidence>
<dbReference type="GO" id="GO:0051301">
    <property type="term" value="P:cell division"/>
    <property type="evidence" value="ECO:0007669"/>
    <property type="project" value="UniProtKB-KW"/>
</dbReference>
<feature type="compositionally biased region" description="Polar residues" evidence="1">
    <location>
        <begin position="17"/>
        <end position="26"/>
    </location>
</feature>